<evidence type="ECO:0008006" key="11">
    <source>
        <dbReference type="Google" id="ProtNLM"/>
    </source>
</evidence>
<keyword evidence="5" id="KW-1003">Cell membrane</keyword>
<evidence type="ECO:0000256" key="1">
    <source>
        <dbReference type="ARBA" id="ARBA00002281"/>
    </source>
</evidence>
<keyword evidence="6" id="KW-0472">Membrane</keyword>
<evidence type="ECO:0000313" key="10">
    <source>
        <dbReference type="Proteomes" id="UP001642487"/>
    </source>
</evidence>
<comment type="subcellular location">
    <subcellularLocation>
        <location evidence="2">Cell membrane</location>
    </subcellularLocation>
</comment>
<name>A0ABP0XYH3_9ROSI</name>
<comment type="similarity">
    <text evidence="3">Belongs to the BIG GRAIN 1 (BG1) plant protein family.</text>
</comment>
<evidence type="ECO:0000256" key="8">
    <source>
        <dbReference type="SAM" id="MobiDB-lite"/>
    </source>
</evidence>
<reference evidence="9 10" key="1">
    <citation type="submission" date="2024-03" db="EMBL/GenBank/DDBJ databases">
        <authorList>
            <person name="Gkanogiannis A."/>
            <person name="Becerra Lopez-Lavalle L."/>
        </authorList>
    </citation>
    <scope>NUCLEOTIDE SEQUENCE [LARGE SCALE GENOMIC DNA]</scope>
</reference>
<keyword evidence="10" id="KW-1185">Reference proteome</keyword>
<protein>
    <recommendedName>
        <fullName evidence="11">Protein BIG GRAIN 1-like A</fullName>
    </recommendedName>
</protein>
<dbReference type="EMBL" id="OZ021745">
    <property type="protein sequence ID" value="CAK9313199.1"/>
    <property type="molecule type" value="Genomic_DNA"/>
</dbReference>
<evidence type="ECO:0000256" key="5">
    <source>
        <dbReference type="ARBA" id="ARBA00022475"/>
    </source>
</evidence>
<sequence length="460" mass="51378">MEKVNSLATSTMTSWQRRVQPRAKLPSIKPICPPPSSSTRAISSLCLSLKKLCLKKPEIAICSNLTMKKWDYYEHKNPSFSSTLLDEIYRSIDDGEKKPAGETKFYRETSTVKKHIKSRAFEDKEMANLLRACMIEKWMEKKVGEKGNVYTKQERYRKMPHDFDHDRDGLFFTSTSSSSDSSSGGFSSSDTESVFGTRSLTPSSCFASSRLKAIRTGTCGRPAETERKKTLFQGKNDRHVFDEFPKSKSSGLKKVKQPISPGVRLAGLINSLFTAGNTRKSKNMTATERKVKTGEESSCSSASSFARSCLSKSSASSRGNGAKRSVRFCPVSVIFDEDCRPYGHKCLYEEDGSSLMSVSIPTAWKIGRSPVGKSEEKELKSQLAEKSRKVEAAARELLIKNLNVNNNDDDDDDNASCSSSDLFELDHLEMIGQRRYSQELPVYETTHVEKNRAISKGLLL</sequence>
<organism evidence="9 10">
    <name type="scientific">Citrullus colocynthis</name>
    <name type="common">colocynth</name>
    <dbReference type="NCBI Taxonomy" id="252529"/>
    <lineage>
        <taxon>Eukaryota</taxon>
        <taxon>Viridiplantae</taxon>
        <taxon>Streptophyta</taxon>
        <taxon>Embryophyta</taxon>
        <taxon>Tracheophyta</taxon>
        <taxon>Spermatophyta</taxon>
        <taxon>Magnoliopsida</taxon>
        <taxon>eudicotyledons</taxon>
        <taxon>Gunneridae</taxon>
        <taxon>Pentapetalae</taxon>
        <taxon>rosids</taxon>
        <taxon>fabids</taxon>
        <taxon>Cucurbitales</taxon>
        <taxon>Cucurbitaceae</taxon>
        <taxon>Benincaseae</taxon>
        <taxon>Citrullus</taxon>
    </lineage>
</organism>
<feature type="compositionally biased region" description="Polar residues" evidence="8">
    <location>
        <begin position="1"/>
        <end position="17"/>
    </location>
</feature>
<keyword evidence="7" id="KW-0927">Auxin signaling pathway</keyword>
<feature type="region of interest" description="Disordered" evidence="8">
    <location>
        <begin position="1"/>
        <end position="21"/>
    </location>
</feature>
<feature type="region of interest" description="Disordered" evidence="8">
    <location>
        <begin position="174"/>
        <end position="193"/>
    </location>
</feature>
<gene>
    <name evidence="9" type="ORF">CITCOLO1_LOCUS4912</name>
</gene>
<evidence type="ECO:0000313" key="9">
    <source>
        <dbReference type="EMBL" id="CAK9313199.1"/>
    </source>
</evidence>
<comment type="function">
    <text evidence="1">Involved in auxin transport. Regulator of the auxin signaling pathway.</text>
</comment>
<proteinExistence type="inferred from homology"/>
<evidence type="ECO:0000256" key="7">
    <source>
        <dbReference type="ARBA" id="ARBA00023294"/>
    </source>
</evidence>
<evidence type="ECO:0000256" key="6">
    <source>
        <dbReference type="ARBA" id="ARBA00023136"/>
    </source>
</evidence>
<accession>A0ABP0XYH3</accession>
<dbReference type="InterPro" id="IPR039621">
    <property type="entry name" value="BG1-like"/>
</dbReference>
<dbReference type="PANTHER" id="PTHR33541">
    <property type="entry name" value="PROTEIN BIG GRAIN 1-LIKE A-RELATED"/>
    <property type="match status" value="1"/>
</dbReference>
<evidence type="ECO:0000256" key="3">
    <source>
        <dbReference type="ARBA" id="ARBA00010067"/>
    </source>
</evidence>
<dbReference type="PANTHER" id="PTHR33541:SF12">
    <property type="entry name" value="PROTEIN BIG GRAIN 1-LIKE A"/>
    <property type="match status" value="1"/>
</dbReference>
<dbReference type="Proteomes" id="UP001642487">
    <property type="component" value="Chromosome 11"/>
</dbReference>
<evidence type="ECO:0000256" key="4">
    <source>
        <dbReference type="ARBA" id="ARBA00022448"/>
    </source>
</evidence>
<keyword evidence="4" id="KW-0813">Transport</keyword>
<evidence type="ECO:0000256" key="2">
    <source>
        <dbReference type="ARBA" id="ARBA00004236"/>
    </source>
</evidence>